<dbReference type="AlphaFoldDB" id="A0A2N9XB93"/>
<dbReference type="EMBL" id="MEIP01000030">
    <property type="protein sequence ID" value="PIT43784.1"/>
    <property type="molecule type" value="Genomic_DNA"/>
</dbReference>
<dbReference type="RefSeq" id="WP_100138709.1">
    <property type="nucleotide sequence ID" value="NZ_MEIP01000002.1"/>
</dbReference>
<sequence>MKTKLIIAAIAAFFIAGCDYSEETKRNIVKQATEDTIEIQVILHDGREITCLVYREYRAGGLSCDWHNTPQPK</sequence>
<dbReference type="Proteomes" id="UP000229970">
    <property type="component" value="Unassembled WGS sequence"/>
</dbReference>
<accession>A0A2N9XB93</accession>
<gene>
    <name evidence="2" type="ORF">BHC46_01085</name>
    <name evidence="1" type="ORF">BHC46_12335</name>
</gene>
<evidence type="ECO:0000313" key="2">
    <source>
        <dbReference type="EMBL" id="PIT50280.1"/>
    </source>
</evidence>
<protein>
    <recommendedName>
        <fullName evidence="4">Lipoprotein</fullName>
    </recommendedName>
</protein>
<reference evidence="1 3" key="1">
    <citation type="journal article" date="2017" name="MBio">
        <title>Type VI secretion-mediated competition in the bee gut microbiome.</title>
        <authorList>
            <person name="Steele M.I."/>
            <person name="Kwong W.K."/>
            <person name="Powell J.E."/>
            <person name="Whiteley M."/>
            <person name="Moran N.A."/>
        </authorList>
    </citation>
    <scope>NUCLEOTIDE SEQUENCE [LARGE SCALE GENOMIC DNA]</scope>
    <source>
        <strain evidence="1 3">Ruf1-X</strain>
    </source>
</reference>
<comment type="caution">
    <text evidence="1">The sequence shown here is derived from an EMBL/GenBank/DDBJ whole genome shotgun (WGS) entry which is preliminary data.</text>
</comment>
<proteinExistence type="predicted"/>
<evidence type="ECO:0000313" key="1">
    <source>
        <dbReference type="EMBL" id="PIT43784.1"/>
    </source>
</evidence>
<dbReference type="PROSITE" id="PS51257">
    <property type="entry name" value="PROKAR_LIPOPROTEIN"/>
    <property type="match status" value="1"/>
</dbReference>
<name>A0A2N9XB93_9NEIS</name>
<dbReference type="EMBL" id="MEIP01000002">
    <property type="protein sequence ID" value="PIT50280.1"/>
    <property type="molecule type" value="Genomic_DNA"/>
</dbReference>
<evidence type="ECO:0000313" key="3">
    <source>
        <dbReference type="Proteomes" id="UP000229970"/>
    </source>
</evidence>
<organism evidence="1 3">
    <name type="scientific">Snodgrassella alvi</name>
    <dbReference type="NCBI Taxonomy" id="1196083"/>
    <lineage>
        <taxon>Bacteria</taxon>
        <taxon>Pseudomonadati</taxon>
        <taxon>Pseudomonadota</taxon>
        <taxon>Betaproteobacteria</taxon>
        <taxon>Neisseriales</taxon>
        <taxon>Neisseriaceae</taxon>
        <taxon>Snodgrassella</taxon>
    </lineage>
</organism>
<evidence type="ECO:0008006" key="4">
    <source>
        <dbReference type="Google" id="ProtNLM"/>
    </source>
</evidence>